<evidence type="ECO:0000256" key="19">
    <source>
        <dbReference type="ARBA" id="ARBA00023054"/>
    </source>
</evidence>
<protein>
    <recommendedName>
        <fullName evidence="9">Probable kinetochore protein NDC80</fullName>
        <ecNumber evidence="8">1.14.11.8</ecNumber>
    </recommendedName>
    <alternativeName>
        <fullName evidence="24">Epsilon-trimethyllysine 2-oxoglutarate dioxygenase</fullName>
    </alternativeName>
    <alternativeName>
        <fullName evidence="29">Probable kinetochore protein ndc80</fullName>
    </alternativeName>
    <alternativeName>
        <fullName evidence="23">TML hydroxylase</fullName>
    </alternativeName>
    <alternativeName>
        <fullName evidence="25">TML-alpha-ketoglutarate dioxygenase</fullName>
    </alternativeName>
    <alternativeName>
        <fullName evidence="28">Trimethyllysine dioxygenase</fullName>
    </alternativeName>
</protein>
<feature type="region of interest" description="Disordered" evidence="31">
    <location>
        <begin position="524"/>
        <end position="559"/>
    </location>
</feature>
<evidence type="ECO:0000256" key="24">
    <source>
        <dbReference type="ARBA" id="ARBA00031778"/>
    </source>
</evidence>
<dbReference type="InterPro" id="IPR055260">
    <property type="entry name" value="Ndc80_CH"/>
</dbReference>
<comment type="cofactor">
    <cofactor evidence="1">
        <name>Fe(2+)</name>
        <dbReference type="ChEBI" id="CHEBI:29033"/>
    </cofactor>
</comment>
<feature type="compositionally biased region" description="Polar residues" evidence="31">
    <location>
        <begin position="599"/>
        <end position="617"/>
    </location>
</feature>
<evidence type="ECO:0000256" key="1">
    <source>
        <dbReference type="ARBA" id="ARBA00001954"/>
    </source>
</evidence>
<comment type="caution">
    <text evidence="35">The sequence shown here is derived from an EMBL/GenBank/DDBJ whole genome shotgun (WGS) entry which is preliminary data.</text>
</comment>
<dbReference type="Pfam" id="PF03801">
    <property type="entry name" value="Ndc80_HEC"/>
    <property type="match status" value="1"/>
</dbReference>
<feature type="compositionally biased region" description="Gly residues" evidence="31">
    <location>
        <begin position="588"/>
        <end position="597"/>
    </location>
</feature>
<dbReference type="Pfam" id="PF08538">
    <property type="entry name" value="DUF1749"/>
    <property type="match status" value="1"/>
</dbReference>
<evidence type="ECO:0000256" key="25">
    <source>
        <dbReference type="ARBA" id="ARBA00032283"/>
    </source>
</evidence>
<gene>
    <name evidence="35" type="ORF">TWF679_004093</name>
</gene>
<dbReference type="EC" id="1.14.11.8" evidence="8"/>
<dbReference type="InterPro" id="IPR038492">
    <property type="entry name" value="GBBH-like_N_sf"/>
</dbReference>
<dbReference type="Proteomes" id="UP000614610">
    <property type="component" value="Unassembled WGS sequence"/>
</dbReference>
<comment type="subcellular location">
    <subcellularLocation>
        <location evidence="5">Chromosome</location>
        <location evidence="5">Centromere</location>
        <location evidence="5">Kinetochore</location>
    </subcellularLocation>
    <subcellularLocation>
        <location evidence="4">Nucleus</location>
    </subcellularLocation>
</comment>
<evidence type="ECO:0000256" key="2">
    <source>
        <dbReference type="ARBA" id="ARBA00001961"/>
    </source>
</evidence>
<evidence type="ECO:0000313" key="36">
    <source>
        <dbReference type="Proteomes" id="UP000614610"/>
    </source>
</evidence>
<evidence type="ECO:0000256" key="3">
    <source>
        <dbReference type="ARBA" id="ARBA00002772"/>
    </source>
</evidence>
<dbReference type="Pfam" id="PF06155">
    <property type="entry name" value="GBBH-like_N"/>
    <property type="match status" value="1"/>
</dbReference>
<dbReference type="Pfam" id="PF02668">
    <property type="entry name" value="TauD"/>
    <property type="match status" value="1"/>
</dbReference>
<dbReference type="InterPro" id="IPR003819">
    <property type="entry name" value="TauD/TfdA-like"/>
</dbReference>
<name>A0A8H8UQD1_ORBOL</name>
<evidence type="ECO:0000256" key="17">
    <source>
        <dbReference type="ARBA" id="ARBA00023002"/>
    </source>
</evidence>
<evidence type="ECO:0000256" key="15">
    <source>
        <dbReference type="ARBA" id="ARBA00022873"/>
    </source>
</evidence>
<dbReference type="InterPro" id="IPR012776">
    <property type="entry name" value="Trimethyllysine_dOase"/>
</dbReference>
<comment type="function">
    <text evidence="3">Acts as a component of the essential kinetochore-associated NDC80 complex, which is required for chromosome segregation and spindle checkpoint activity.</text>
</comment>
<evidence type="ECO:0000256" key="12">
    <source>
        <dbReference type="ARBA" id="ARBA00022723"/>
    </source>
</evidence>
<dbReference type="InterPro" id="IPR013744">
    <property type="entry name" value="SidJ"/>
</dbReference>
<evidence type="ECO:0000259" key="34">
    <source>
        <dbReference type="Pfam" id="PF06155"/>
    </source>
</evidence>
<evidence type="ECO:0000313" key="35">
    <source>
        <dbReference type="EMBL" id="KAF3196793.1"/>
    </source>
</evidence>
<comment type="catalytic activity">
    <reaction evidence="27">
        <text>N(6),N(6),N(6)-trimethyl-L-lysine + 2-oxoglutarate + O2 = (3S)-3-hydroxy-N(6),N(6),N(6)-trimethyl-L-lysine + succinate + CO2</text>
        <dbReference type="Rhea" id="RHEA:14181"/>
        <dbReference type="ChEBI" id="CHEBI:15379"/>
        <dbReference type="ChEBI" id="CHEBI:16526"/>
        <dbReference type="ChEBI" id="CHEBI:16810"/>
        <dbReference type="ChEBI" id="CHEBI:30031"/>
        <dbReference type="ChEBI" id="CHEBI:58100"/>
        <dbReference type="ChEBI" id="CHEBI:141499"/>
        <dbReference type="EC" id="1.14.11.8"/>
    </reaction>
</comment>
<keyword evidence="11" id="KW-0132">Cell division</keyword>
<evidence type="ECO:0000256" key="22">
    <source>
        <dbReference type="ARBA" id="ARBA00023328"/>
    </source>
</evidence>
<evidence type="ECO:0000256" key="13">
    <source>
        <dbReference type="ARBA" id="ARBA00022776"/>
    </source>
</evidence>
<dbReference type="GO" id="GO:0051315">
    <property type="term" value="P:attachment of mitotic spindle microtubules to kinetochore"/>
    <property type="evidence" value="ECO:0007669"/>
    <property type="project" value="InterPro"/>
</dbReference>
<evidence type="ECO:0000256" key="30">
    <source>
        <dbReference type="SAM" id="Coils"/>
    </source>
</evidence>
<evidence type="ECO:0000256" key="21">
    <source>
        <dbReference type="ARBA" id="ARBA00023306"/>
    </source>
</evidence>
<evidence type="ECO:0000256" key="14">
    <source>
        <dbReference type="ARBA" id="ARBA00022838"/>
    </source>
</evidence>
<dbReference type="PANTHER" id="PTHR10643">
    <property type="entry name" value="KINETOCHORE PROTEIN NDC80"/>
    <property type="match status" value="1"/>
</dbReference>
<keyword evidence="12" id="KW-0479">Metal-binding</keyword>
<evidence type="ECO:0000256" key="8">
    <source>
        <dbReference type="ARBA" id="ARBA00012267"/>
    </source>
</evidence>
<comment type="similarity">
    <text evidence="6">Belongs to the NDC80/HEC1 family.</text>
</comment>
<keyword evidence="13" id="KW-0498">Mitosis</keyword>
<dbReference type="Gene3D" id="3.60.130.10">
    <property type="entry name" value="Clavaminate synthase-like"/>
    <property type="match status" value="1"/>
</dbReference>
<dbReference type="UniPathway" id="UPA00118"/>
<feature type="compositionally biased region" description="Polar residues" evidence="31">
    <location>
        <begin position="524"/>
        <end position="544"/>
    </location>
</feature>
<dbReference type="GO" id="GO:0045329">
    <property type="term" value="P:carnitine biosynthetic process"/>
    <property type="evidence" value="ECO:0007669"/>
    <property type="project" value="UniProtKB-UniPathway"/>
</dbReference>
<comment type="function">
    <text evidence="26">Converts trimethyllysine (TML) into hydroxytrimethyllysine (HTML).</text>
</comment>
<sequence>MHDIRPHPHHPTKVLLQLFPHLFNLLLPRLIRRRRLREHKAAVIAMASRRTVAIARSLSAGFARRQIICQHSRNPWLQAIRAISTSPPQTSPAPPASSEVSPAAAATQTSSSIINKKRTFNVTKADAQPTISKHHKISFDDKKISVPWEEGKTSTFQHIWLRDHCQCSSCMHPQTKQRMLDTFSLPLNIRPSQVEPKDEGLYVKWRGDHESLYSWEWLHRHSYAPRLEKYISVQRKLWSKKDLETDMPVVKYSDVMESDAGVAEWTSKIEIYGFCFVDGVPVSPEATKEVAERIAHIRHTHYGGFWDFTADLAMNDMAYTDLALPAHTDTTYFTEPCGLQMFHLLEFDGKGGESLLVDGFRAARILRDEKPEAFRTLSAVRIPTHASGNEGVSIEPYTPFPVFNHHPVTGELVQVRWNNEDRATMDRWGEPEEVEKFYQAIFEWNEVLKRADGEFREQLVPGKLLIFDNWRVLHGRGSFTGHRRLCGAYISRDDFHSRLRLTNYGRKEILMGFAFKRPRETISGITSIPQPTSALKRSASNQGLQQGGRPSAPNFRHSMLPARSGGSLAGNLLDMGAQASNRRESRIGGLGGGGGGFNIPSSRKSYAPTSSTPQMMDQRRSSIYSRPSMGANIGGGAGGSFFGSSGGSAIAGAGLGKVTDPRPLRDPNFRNKMAQEIQEYLLRYNFELETKHNLGPKALSSPMQKDFTTIFQWLYHRMDPNFKFSLKSVETEVMPLLKGIKYPYLGNITKAQLGAVGGANNWPTYLGLLHWMVQLVQALENFDSGHYDDAIEQQSLDIGTSKVGYRYLSQCYTTWLNDDDDFTPFKDEMVEEFEARSAQDQESLVVLKAEYDQLVSAISELEDESGKSPLDKLKSEGETLRNDQDKFRKFIEHQREKMGHIKAVNAALKDEGEASRQEITRLEVEKAELQQAVDRQGLSTADIDRMNTEREKLIKGLEGVEIKLEEANGVAAGREAEALKKLELLEHAVKRYNELGYKIGVTSNGQSCEIDIIPLTKAAQSAPEGSSGDDERLLYDVGVGYNPRQVLTLDLRHDVKPTLNTFRNEIATRIHSAQDVNIKNQDRLDNIQETLKDKSEELETLEAKLSAVNDEYSEIKETSATETSASNAEIEKLERELQSMRINAQSGLLALEQRLQSVNIEYDQLAHGAHVLREFYHAEIEKMLQTIINLKMHIQGSLAAWDAETLEELETYRESLDKKLTFEFDSPALRSSSSNGNGGGKPNTLLFIAGLGDNLLTVPYVSDLVKTGWSVVQVLISSTANGWGTGTLTRDAKEIALCISYFKIQLSRPKVVVLGHSTGCQDIMHYLCRLEVSQQAHGQLDGAILQAPVSDREALAMMMGKETYERSWKHAQRGEDEFVPSTVDKEGLRKIAKLGGAYEYTDTMRIL</sequence>
<evidence type="ECO:0000256" key="29">
    <source>
        <dbReference type="ARBA" id="ARBA00073099"/>
    </source>
</evidence>
<accession>A0A8H8UQD1</accession>
<dbReference type="GO" id="GO:0051301">
    <property type="term" value="P:cell division"/>
    <property type="evidence" value="ECO:0007669"/>
    <property type="project" value="UniProtKB-KW"/>
</dbReference>
<evidence type="ECO:0000256" key="20">
    <source>
        <dbReference type="ARBA" id="ARBA00023242"/>
    </source>
</evidence>
<reference evidence="35" key="1">
    <citation type="submission" date="2019-06" db="EMBL/GenBank/DDBJ databases">
        <authorList>
            <person name="Palmer J.M."/>
        </authorList>
    </citation>
    <scope>NUCLEOTIDE SEQUENCE</scope>
    <source>
        <strain evidence="35">TWF679</strain>
    </source>
</reference>
<keyword evidence="16" id="KW-0223">Dioxygenase</keyword>
<dbReference type="GO" id="GO:0050353">
    <property type="term" value="F:trimethyllysine dioxygenase activity"/>
    <property type="evidence" value="ECO:0007669"/>
    <property type="project" value="UniProtKB-EC"/>
</dbReference>
<evidence type="ECO:0000256" key="31">
    <source>
        <dbReference type="SAM" id="MobiDB-lite"/>
    </source>
</evidence>
<dbReference type="Gene3D" id="1.10.418.30">
    <property type="entry name" value="Ncd80 complex, Ncd80 subunit"/>
    <property type="match status" value="1"/>
</dbReference>
<keyword evidence="21" id="KW-0131">Cell cycle</keyword>
<feature type="region of interest" description="Disordered" evidence="31">
    <location>
        <begin position="85"/>
        <end position="110"/>
    </location>
</feature>
<dbReference type="InterPro" id="IPR042098">
    <property type="entry name" value="TauD-like_sf"/>
</dbReference>
<feature type="domain" description="Kinetochore protein Ndc80 CH" evidence="33">
    <location>
        <begin position="656"/>
        <end position="781"/>
    </location>
</feature>
<feature type="compositionally biased region" description="Low complexity" evidence="31">
    <location>
        <begin position="96"/>
        <end position="110"/>
    </location>
</feature>
<evidence type="ECO:0000256" key="7">
    <source>
        <dbReference type="ARBA" id="ARBA00008654"/>
    </source>
</evidence>
<dbReference type="InterPro" id="IPR038273">
    <property type="entry name" value="Ndc80_sf"/>
</dbReference>
<dbReference type="GO" id="GO:0031262">
    <property type="term" value="C:Ndc80 complex"/>
    <property type="evidence" value="ECO:0007669"/>
    <property type="project" value="InterPro"/>
</dbReference>
<dbReference type="OrthoDB" id="7459479at2759"/>
<evidence type="ECO:0000256" key="28">
    <source>
        <dbReference type="ARBA" id="ARBA00071191"/>
    </source>
</evidence>
<feature type="region of interest" description="Disordered" evidence="31">
    <location>
        <begin position="585"/>
        <end position="617"/>
    </location>
</feature>
<dbReference type="FunFam" id="3.60.130.10:FF:000001">
    <property type="entry name" value="Trimethyllysine dioxygenase, mitochondrial"/>
    <property type="match status" value="1"/>
</dbReference>
<evidence type="ECO:0000256" key="10">
    <source>
        <dbReference type="ARBA" id="ARBA00022454"/>
    </source>
</evidence>
<keyword evidence="10" id="KW-0158">Chromosome</keyword>
<evidence type="ECO:0000259" key="33">
    <source>
        <dbReference type="Pfam" id="PF03801"/>
    </source>
</evidence>
<evidence type="ECO:0000256" key="23">
    <source>
        <dbReference type="ARBA" id="ARBA00030363"/>
    </source>
</evidence>
<evidence type="ECO:0000256" key="11">
    <source>
        <dbReference type="ARBA" id="ARBA00022618"/>
    </source>
</evidence>
<dbReference type="InterPro" id="IPR010376">
    <property type="entry name" value="GBBH-like_N"/>
</dbReference>
<dbReference type="Gene3D" id="3.40.50.1820">
    <property type="entry name" value="alpha/beta hydrolase"/>
    <property type="match status" value="1"/>
</dbReference>
<keyword evidence="18" id="KW-0408">Iron</keyword>
<evidence type="ECO:0000259" key="32">
    <source>
        <dbReference type="Pfam" id="PF02668"/>
    </source>
</evidence>
<comment type="cofactor">
    <cofactor evidence="2">
        <name>L-ascorbate</name>
        <dbReference type="ChEBI" id="CHEBI:38290"/>
    </cofactor>
</comment>
<keyword evidence="19 30" id="KW-0175">Coiled coil</keyword>
<feature type="domain" description="Gamma-butyrobetaine hydroxylase-like N-terminal" evidence="34">
    <location>
        <begin position="138"/>
        <end position="219"/>
    </location>
</feature>
<keyword evidence="17" id="KW-0560">Oxidoreductase</keyword>
<evidence type="ECO:0000256" key="9">
    <source>
        <dbReference type="ARBA" id="ARBA00016554"/>
    </source>
</evidence>
<evidence type="ECO:0000256" key="4">
    <source>
        <dbReference type="ARBA" id="ARBA00004123"/>
    </source>
</evidence>
<keyword evidence="20" id="KW-0539">Nucleus</keyword>
<evidence type="ECO:0000256" key="27">
    <source>
        <dbReference type="ARBA" id="ARBA00049334"/>
    </source>
</evidence>
<dbReference type="PANTHER" id="PTHR10643:SF2">
    <property type="entry name" value="KINETOCHORE PROTEIN NDC80 HOMOLOG"/>
    <property type="match status" value="1"/>
</dbReference>
<keyword evidence="14" id="KW-0995">Kinetochore</keyword>
<dbReference type="SUPFAM" id="SSF51197">
    <property type="entry name" value="Clavaminate synthase-like"/>
    <property type="match status" value="1"/>
</dbReference>
<feature type="coiled-coil region" evidence="30">
    <location>
        <begin position="1077"/>
        <end position="1143"/>
    </location>
</feature>
<dbReference type="SUPFAM" id="SSF53474">
    <property type="entry name" value="alpha/beta-Hydrolases"/>
    <property type="match status" value="1"/>
</dbReference>
<evidence type="ECO:0000256" key="18">
    <source>
        <dbReference type="ARBA" id="ARBA00023004"/>
    </source>
</evidence>
<dbReference type="FunFam" id="1.10.418.30:FF:000001">
    <property type="entry name" value="Probable kinetochore protein ndc80"/>
    <property type="match status" value="1"/>
</dbReference>
<dbReference type="InterPro" id="IPR029058">
    <property type="entry name" value="AB_hydrolase_fold"/>
</dbReference>
<dbReference type="GO" id="GO:0005634">
    <property type="term" value="C:nucleus"/>
    <property type="evidence" value="ECO:0007669"/>
    <property type="project" value="UniProtKB-SubCell"/>
</dbReference>
<feature type="coiled-coil region" evidence="30">
    <location>
        <begin position="905"/>
        <end position="932"/>
    </location>
</feature>
<evidence type="ECO:0000256" key="16">
    <source>
        <dbReference type="ARBA" id="ARBA00022964"/>
    </source>
</evidence>
<organism evidence="35 36">
    <name type="scientific">Orbilia oligospora</name>
    <name type="common">Nematode-trapping fungus</name>
    <name type="synonym">Arthrobotrys oligospora</name>
    <dbReference type="NCBI Taxonomy" id="2813651"/>
    <lineage>
        <taxon>Eukaryota</taxon>
        <taxon>Fungi</taxon>
        <taxon>Dikarya</taxon>
        <taxon>Ascomycota</taxon>
        <taxon>Pezizomycotina</taxon>
        <taxon>Orbiliomycetes</taxon>
        <taxon>Orbiliales</taxon>
        <taxon>Orbiliaceae</taxon>
        <taxon>Orbilia</taxon>
    </lineage>
</organism>
<evidence type="ECO:0000256" key="26">
    <source>
        <dbReference type="ARBA" id="ARBA00046008"/>
    </source>
</evidence>
<evidence type="ECO:0000256" key="6">
    <source>
        <dbReference type="ARBA" id="ARBA00007050"/>
    </source>
</evidence>
<dbReference type="FunFam" id="3.30.2020.30:FF:000002">
    <property type="entry name" value="Putative gamma-butyrobetaine dioxygenase"/>
    <property type="match status" value="1"/>
</dbReference>
<keyword evidence="15" id="KW-0124">Carnitine biosynthesis</keyword>
<dbReference type="NCBIfam" id="TIGR02410">
    <property type="entry name" value="carnitine_TMLD"/>
    <property type="match status" value="1"/>
</dbReference>
<comment type="similarity">
    <text evidence="7">Belongs to the gamma-BBH/TMLD family.</text>
</comment>
<proteinExistence type="inferred from homology"/>
<feature type="domain" description="TauD/TfdA-like" evidence="32">
    <location>
        <begin position="249"/>
        <end position="489"/>
    </location>
</feature>
<keyword evidence="22" id="KW-0137">Centromere</keyword>
<dbReference type="EMBL" id="WIWT01000197">
    <property type="protein sequence ID" value="KAF3196793.1"/>
    <property type="molecule type" value="Genomic_DNA"/>
</dbReference>
<evidence type="ECO:0000256" key="5">
    <source>
        <dbReference type="ARBA" id="ARBA00004629"/>
    </source>
</evidence>
<dbReference type="Gene3D" id="3.30.2020.30">
    <property type="match status" value="1"/>
</dbReference>
<dbReference type="CDD" id="cd00250">
    <property type="entry name" value="CAS_like"/>
    <property type="match status" value="1"/>
</dbReference>
<dbReference type="InterPro" id="IPR005550">
    <property type="entry name" value="Kinetochore_Ndc80"/>
</dbReference>
<dbReference type="GO" id="GO:0005506">
    <property type="term" value="F:iron ion binding"/>
    <property type="evidence" value="ECO:0007669"/>
    <property type="project" value="InterPro"/>
</dbReference>